<accession>A0A3S2VPJ5</accession>
<dbReference type="EMBL" id="SADE01000002">
    <property type="protein sequence ID" value="RVU35936.1"/>
    <property type="molecule type" value="Genomic_DNA"/>
</dbReference>
<dbReference type="Pfam" id="PF00027">
    <property type="entry name" value="cNMP_binding"/>
    <property type="match status" value="1"/>
</dbReference>
<dbReference type="CDD" id="cd00038">
    <property type="entry name" value="CAP_ED"/>
    <property type="match status" value="1"/>
</dbReference>
<dbReference type="Gene3D" id="2.60.120.10">
    <property type="entry name" value="Jelly Rolls"/>
    <property type="match status" value="1"/>
</dbReference>
<evidence type="ECO:0000259" key="2">
    <source>
        <dbReference type="PROSITE" id="PS50042"/>
    </source>
</evidence>
<feature type="transmembrane region" description="Helical" evidence="1">
    <location>
        <begin position="66"/>
        <end position="84"/>
    </location>
</feature>
<dbReference type="InterPro" id="IPR000595">
    <property type="entry name" value="cNMP-bd_dom"/>
</dbReference>
<gene>
    <name evidence="3" type="ORF">EOI86_11830</name>
</gene>
<dbReference type="InterPro" id="IPR018490">
    <property type="entry name" value="cNMP-bd_dom_sf"/>
</dbReference>
<dbReference type="RefSeq" id="WP_127765413.1">
    <property type="nucleotide sequence ID" value="NZ_SADE01000002.1"/>
</dbReference>
<feature type="transmembrane region" description="Helical" evidence="1">
    <location>
        <begin position="41"/>
        <end position="60"/>
    </location>
</feature>
<dbReference type="Pfam" id="PF26604">
    <property type="entry name" value="CBU_0592"/>
    <property type="match status" value="1"/>
</dbReference>
<proteinExistence type="predicted"/>
<keyword evidence="1" id="KW-0812">Transmembrane</keyword>
<feature type="domain" description="Cyclic nucleotide-binding" evidence="2">
    <location>
        <begin position="102"/>
        <end position="217"/>
    </location>
</feature>
<dbReference type="SUPFAM" id="SSF51206">
    <property type="entry name" value="cAMP-binding domain-like"/>
    <property type="match status" value="1"/>
</dbReference>
<evidence type="ECO:0000313" key="4">
    <source>
        <dbReference type="Proteomes" id="UP000287447"/>
    </source>
</evidence>
<sequence>MDVDLFSANLFSAVGLVGVGLYVTAYAALQLGFIAGHSYRYSLLNLAASSCVLFSLAAQFNLSSALIQVFWIVLSIIGICRLYWIASRVKLTPEETAFIESKFPSMPKQTARRLLDSGVWVDAPVGTNLVIEDQPVTELIYLASGEAEAILDGRRVGMCGEGSLIGEVTCLSGDPATASVTTTKPSRYFCIGTGRLRQLYGQYSEVRSALNAAFASDIGRKLRAANRSRDVRPIEEAAD</sequence>
<evidence type="ECO:0000313" key="3">
    <source>
        <dbReference type="EMBL" id="RVU35936.1"/>
    </source>
</evidence>
<dbReference type="InterPro" id="IPR058058">
    <property type="entry name" value="CBU_0592-like"/>
</dbReference>
<dbReference type="Proteomes" id="UP000287447">
    <property type="component" value="Unassembled WGS sequence"/>
</dbReference>
<keyword evidence="4" id="KW-1185">Reference proteome</keyword>
<reference evidence="4" key="1">
    <citation type="submission" date="2019-01" db="EMBL/GenBank/DDBJ databases">
        <title>Gri0909 isolated from a small marine red alga.</title>
        <authorList>
            <person name="Kim J."/>
            <person name="Jeong S.E."/>
            <person name="Jeon C.O."/>
        </authorList>
    </citation>
    <scope>NUCLEOTIDE SEQUENCE [LARGE SCALE GENOMIC DNA]</scope>
    <source>
        <strain evidence="4">Gri0909</strain>
    </source>
</reference>
<comment type="caution">
    <text evidence="3">The sequence shown here is derived from an EMBL/GenBank/DDBJ whole genome shotgun (WGS) entry which is preliminary data.</text>
</comment>
<name>A0A3S2VPJ5_9PROT</name>
<dbReference type="SMART" id="SM00100">
    <property type="entry name" value="cNMP"/>
    <property type="match status" value="1"/>
</dbReference>
<dbReference type="OrthoDB" id="7376585at2"/>
<evidence type="ECO:0000256" key="1">
    <source>
        <dbReference type="SAM" id="Phobius"/>
    </source>
</evidence>
<dbReference type="NCBIfam" id="NF047864">
    <property type="entry name" value="CBU_0592_membra"/>
    <property type="match status" value="1"/>
</dbReference>
<dbReference type="PROSITE" id="PS50042">
    <property type="entry name" value="CNMP_BINDING_3"/>
    <property type="match status" value="1"/>
</dbReference>
<protein>
    <submittedName>
        <fullName evidence="3">Cyclic nucleotide-binding domain-containing protein</fullName>
    </submittedName>
</protein>
<feature type="transmembrane region" description="Helical" evidence="1">
    <location>
        <begin position="6"/>
        <end position="29"/>
    </location>
</feature>
<keyword evidence="1" id="KW-0472">Membrane</keyword>
<dbReference type="AlphaFoldDB" id="A0A3S2VPJ5"/>
<dbReference type="InterPro" id="IPR014710">
    <property type="entry name" value="RmlC-like_jellyroll"/>
</dbReference>
<organism evidence="3 4">
    <name type="scientific">Hwanghaeella grinnelliae</name>
    <dbReference type="NCBI Taxonomy" id="2500179"/>
    <lineage>
        <taxon>Bacteria</taxon>
        <taxon>Pseudomonadati</taxon>
        <taxon>Pseudomonadota</taxon>
        <taxon>Alphaproteobacteria</taxon>
        <taxon>Rhodospirillales</taxon>
        <taxon>Rhodospirillaceae</taxon>
        <taxon>Hwanghaeella</taxon>
    </lineage>
</organism>
<keyword evidence="1" id="KW-1133">Transmembrane helix</keyword>